<evidence type="ECO:0000313" key="6">
    <source>
        <dbReference type="Proteomes" id="UP000034196"/>
    </source>
</evidence>
<evidence type="ECO:0000256" key="3">
    <source>
        <dbReference type="ARBA" id="ARBA00022679"/>
    </source>
</evidence>
<feature type="domain" description="Glycosyltransferase subfamily 4-like N-terminal" evidence="4">
    <location>
        <begin position="11"/>
        <end position="196"/>
    </location>
</feature>
<evidence type="ECO:0000313" key="5">
    <source>
        <dbReference type="EMBL" id="OIJ66099.1"/>
    </source>
</evidence>
<organism evidence="5 6">
    <name type="scientific">Streptomyces mangrovisoli</name>
    <dbReference type="NCBI Taxonomy" id="1428628"/>
    <lineage>
        <taxon>Bacteria</taxon>
        <taxon>Bacillati</taxon>
        <taxon>Actinomycetota</taxon>
        <taxon>Actinomycetes</taxon>
        <taxon>Kitasatosporales</taxon>
        <taxon>Streptomycetaceae</taxon>
        <taxon>Streptomyces</taxon>
    </lineage>
</organism>
<dbReference type="EMBL" id="LAVA02000046">
    <property type="protein sequence ID" value="OIJ66099.1"/>
    <property type="molecule type" value="Genomic_DNA"/>
</dbReference>
<reference evidence="5" key="1">
    <citation type="submission" date="2016-10" db="EMBL/GenBank/DDBJ databases">
        <title>Genome sequence of Streptomyces mangrovisoli MUSC 149.</title>
        <authorList>
            <person name="Lee L.-H."/>
            <person name="Ser H.-L."/>
        </authorList>
    </citation>
    <scope>NUCLEOTIDE SEQUENCE [LARGE SCALE GENOMIC DNA]</scope>
    <source>
        <strain evidence="5">MUSC 149</strain>
    </source>
</reference>
<comment type="caution">
    <text evidence="5">The sequence shown here is derived from an EMBL/GenBank/DDBJ whole genome shotgun (WGS) entry which is preliminary data.</text>
</comment>
<dbReference type="Gene3D" id="3.40.50.2000">
    <property type="entry name" value="Glycogen Phosphorylase B"/>
    <property type="match status" value="2"/>
</dbReference>
<dbReference type="RefSeq" id="WP_046582245.1">
    <property type="nucleotide sequence ID" value="NZ_LAVA02000046.1"/>
</dbReference>
<name>A0A1J4NUT1_9ACTN</name>
<dbReference type="SUPFAM" id="SSF53756">
    <property type="entry name" value="UDP-Glycosyltransferase/glycogen phosphorylase"/>
    <property type="match status" value="1"/>
</dbReference>
<dbReference type="InterPro" id="IPR028098">
    <property type="entry name" value="Glyco_trans_4-like_N"/>
</dbReference>
<dbReference type="CDD" id="cd03794">
    <property type="entry name" value="GT4_WbuB-like"/>
    <property type="match status" value="1"/>
</dbReference>
<keyword evidence="2" id="KW-0328">Glycosyltransferase</keyword>
<evidence type="ECO:0000259" key="4">
    <source>
        <dbReference type="Pfam" id="PF13579"/>
    </source>
</evidence>
<sequence>MVSTNYAPEHTGIGPYATGIAEHWAARGHDTHVLAGLPHYPSWRLDPGYRRVWRATERRRGVTVHRRRHSVPARQSALRRGVFEGSILLHGLVAPPRTGRVDAVLAQLPSLAGGVLGARLAARHRAPYVPVVQDLMGAAAAQSGIQGGGRAAELAERAESWVLRQATLVGVIHETFVERVRAMGVDSGRIRLVPNWSHIEPTSADRARTRERLGWRPDQTVVLHSGNMGLKQGLDVLVEAARRDPGTRIVLMGDGSQRADLARGAQGLPNLDILPPAADADFPAVLAAADVLAVTQRASVLDMSVPSKLTSYFAAGRPVVASVAAEGGTAREVLRSGAGVLVEPENPDHFLSAVRRLAEDPLMAAELGAAGPRHVAAHLSSEAGLARIDALIDEALGGTGR</sequence>
<dbReference type="GO" id="GO:0016757">
    <property type="term" value="F:glycosyltransferase activity"/>
    <property type="evidence" value="ECO:0007669"/>
    <property type="project" value="UniProtKB-KW"/>
</dbReference>
<dbReference type="Pfam" id="PF13579">
    <property type="entry name" value="Glyco_trans_4_4"/>
    <property type="match status" value="1"/>
</dbReference>
<keyword evidence="6" id="KW-1185">Reference proteome</keyword>
<dbReference type="STRING" id="1428628.WN71_020565"/>
<dbReference type="AlphaFoldDB" id="A0A1J4NUT1"/>
<evidence type="ECO:0000256" key="2">
    <source>
        <dbReference type="ARBA" id="ARBA00022676"/>
    </source>
</evidence>
<protein>
    <recommendedName>
        <fullName evidence="1">D-inositol 3-phosphate glycosyltransferase</fullName>
    </recommendedName>
</protein>
<accession>A0A1J4NUT1</accession>
<proteinExistence type="predicted"/>
<dbReference type="Pfam" id="PF13692">
    <property type="entry name" value="Glyco_trans_1_4"/>
    <property type="match status" value="1"/>
</dbReference>
<dbReference type="Proteomes" id="UP000034196">
    <property type="component" value="Unassembled WGS sequence"/>
</dbReference>
<dbReference type="OrthoDB" id="3180470at2"/>
<evidence type="ECO:0000256" key="1">
    <source>
        <dbReference type="ARBA" id="ARBA00021292"/>
    </source>
</evidence>
<dbReference type="PANTHER" id="PTHR12526">
    <property type="entry name" value="GLYCOSYLTRANSFERASE"/>
    <property type="match status" value="1"/>
</dbReference>
<gene>
    <name evidence="5" type="ORF">WN71_020565</name>
</gene>
<keyword evidence="3" id="KW-0808">Transferase</keyword>